<protein>
    <submittedName>
        <fullName evidence="1">Uncharacterized protein</fullName>
    </submittedName>
</protein>
<evidence type="ECO:0000313" key="1">
    <source>
        <dbReference type="EMBL" id="DAF58167.1"/>
    </source>
</evidence>
<reference evidence="1" key="1">
    <citation type="journal article" date="2021" name="Proc. Natl. Acad. Sci. U.S.A.">
        <title>A Catalog of Tens of Thousands of Viruses from Human Metagenomes Reveals Hidden Associations with Chronic Diseases.</title>
        <authorList>
            <person name="Tisza M.J."/>
            <person name="Buck C.B."/>
        </authorList>
    </citation>
    <scope>NUCLEOTIDE SEQUENCE</scope>
    <source>
        <strain evidence="1">Ctn8e14</strain>
    </source>
</reference>
<organism evidence="1">
    <name type="scientific">Siphoviridae sp. ctn8e14</name>
    <dbReference type="NCBI Taxonomy" id="2827936"/>
    <lineage>
        <taxon>Viruses</taxon>
        <taxon>Duplodnaviria</taxon>
        <taxon>Heunggongvirae</taxon>
        <taxon>Uroviricota</taxon>
        <taxon>Caudoviricetes</taxon>
    </lineage>
</organism>
<sequence length="109" mass="12516">MYESLKEWIRFPFTFRRIEGKTASGDKKFSDPISSVCYRVDEFETITNKTGETYVSCSKLYVPGNVEITTDDKVTLMTFGSKLVDKEIQKIQGYFDGNEGKQSVQVIYL</sequence>
<name>A0A8S5T5A4_9CAUD</name>
<accession>A0A8S5T5A4</accession>
<proteinExistence type="predicted"/>
<dbReference type="EMBL" id="BK032747">
    <property type="protein sequence ID" value="DAF58167.1"/>
    <property type="molecule type" value="Genomic_DNA"/>
</dbReference>